<keyword evidence="2" id="KW-0067">ATP-binding</keyword>
<name>A0A8S8ZI39_SORMA</name>
<dbReference type="PROSITE" id="PS00675">
    <property type="entry name" value="SIGMA54_INTERACT_1"/>
    <property type="match status" value="1"/>
</dbReference>
<protein>
    <recommendedName>
        <fullName evidence="3">Zeta toxin domain-containing protein</fullName>
    </recommendedName>
</protein>
<dbReference type="AlphaFoldDB" id="A0A8S8ZI39"/>
<dbReference type="Pfam" id="PF06414">
    <property type="entry name" value="Zeta_toxin"/>
    <property type="match status" value="1"/>
</dbReference>
<accession>A0A8S8ZI39</accession>
<dbReference type="Proteomes" id="UP000433876">
    <property type="component" value="Unassembled WGS sequence"/>
</dbReference>
<dbReference type="Gene3D" id="3.40.50.300">
    <property type="entry name" value="P-loop containing nucleotide triphosphate hydrolases"/>
    <property type="match status" value="1"/>
</dbReference>
<feature type="domain" description="Zeta toxin" evidence="3">
    <location>
        <begin position="92"/>
        <end position="292"/>
    </location>
</feature>
<keyword evidence="1" id="KW-0547">Nucleotide-binding</keyword>
<organism evidence="4 5">
    <name type="scientific">Sordaria macrospora</name>
    <dbReference type="NCBI Taxonomy" id="5147"/>
    <lineage>
        <taxon>Eukaryota</taxon>
        <taxon>Fungi</taxon>
        <taxon>Dikarya</taxon>
        <taxon>Ascomycota</taxon>
        <taxon>Pezizomycotina</taxon>
        <taxon>Sordariomycetes</taxon>
        <taxon>Sordariomycetidae</taxon>
        <taxon>Sordariales</taxon>
        <taxon>Sordariaceae</taxon>
        <taxon>Sordaria</taxon>
    </lineage>
</organism>
<evidence type="ECO:0000313" key="5">
    <source>
        <dbReference type="Proteomes" id="UP000433876"/>
    </source>
</evidence>
<evidence type="ECO:0000256" key="1">
    <source>
        <dbReference type="ARBA" id="ARBA00022741"/>
    </source>
</evidence>
<dbReference type="InterPro" id="IPR025662">
    <property type="entry name" value="Sigma_54_int_dom_ATP-bd_1"/>
</dbReference>
<dbReference type="InterPro" id="IPR010488">
    <property type="entry name" value="Zeta_toxin_domain"/>
</dbReference>
<sequence length="385" mass="42934">MALTKLLAIYHSFPCDNINILQPPFDTINLHHVPHAPTSSRGGRPTFPPSWTLTPSARLEIFTTKILPAELQPCLPSPSTTTEDTTNFNLRRRRRRPLAILIVGQTGAGKTRLAPLLLRAMTTSHPSHAPPPAHLIADTYKTYHPFYSACLSQFPPAQASVLAGLDARLWLQMVCQHAAEHKIDVLVESACRHPDDFRKLAEIFHKGGYVTKVAILAVPEALSRLGCLVRYWNKLPEAGSRGLPVRLTPRRVHDESYRGLREAARWVDDDEGEAVDAVVVVRRGNLVGYGNERVELDDGGRKWVKEPGALRALEIERARKLSEEEKRIVEEDLEVLRRVGDPKVDEEVEAIQTLVDGIGVGFLGTFSDLEPLDADEFVRSGLEER</sequence>
<evidence type="ECO:0000259" key="3">
    <source>
        <dbReference type="Pfam" id="PF06414"/>
    </source>
</evidence>
<dbReference type="GO" id="GO:0005524">
    <property type="term" value="F:ATP binding"/>
    <property type="evidence" value="ECO:0007669"/>
    <property type="project" value="UniProtKB-KW"/>
</dbReference>
<evidence type="ECO:0000256" key="2">
    <source>
        <dbReference type="ARBA" id="ARBA00022840"/>
    </source>
</evidence>
<evidence type="ECO:0000313" key="4">
    <source>
        <dbReference type="EMBL" id="KAA8627992.1"/>
    </source>
</evidence>
<gene>
    <name evidence="4" type="ORF">SMACR_02239</name>
</gene>
<proteinExistence type="predicted"/>
<dbReference type="EMBL" id="NMPR01000216">
    <property type="protein sequence ID" value="KAA8627992.1"/>
    <property type="molecule type" value="Genomic_DNA"/>
</dbReference>
<reference evidence="4 5" key="1">
    <citation type="submission" date="2017-07" db="EMBL/GenBank/DDBJ databases">
        <title>Genome sequence of the Sordaria macrospora wild type strain R19027.</title>
        <authorList>
            <person name="Nowrousian M."/>
            <person name="Teichert I."/>
            <person name="Kueck U."/>
        </authorList>
    </citation>
    <scope>NUCLEOTIDE SEQUENCE [LARGE SCALE GENOMIC DNA]</scope>
    <source>
        <strain evidence="4 5">R19027</strain>
        <tissue evidence="4">Mycelium</tissue>
    </source>
</reference>
<dbReference type="VEuPathDB" id="FungiDB:SMAC_02239"/>
<dbReference type="GO" id="GO:0016301">
    <property type="term" value="F:kinase activity"/>
    <property type="evidence" value="ECO:0007669"/>
    <property type="project" value="InterPro"/>
</dbReference>
<dbReference type="InterPro" id="IPR027417">
    <property type="entry name" value="P-loop_NTPase"/>
</dbReference>
<comment type="caution">
    <text evidence="4">The sequence shown here is derived from an EMBL/GenBank/DDBJ whole genome shotgun (WGS) entry which is preliminary data.</text>
</comment>
<dbReference type="SUPFAM" id="SSF52540">
    <property type="entry name" value="P-loop containing nucleoside triphosphate hydrolases"/>
    <property type="match status" value="1"/>
</dbReference>